<dbReference type="Proteomes" id="UP000266677">
    <property type="component" value="Unassembled WGS sequence"/>
</dbReference>
<name>A0A3A4K2I9_9NOCA</name>
<dbReference type="RefSeq" id="WP_120038380.1">
    <property type="nucleotide sequence ID" value="NZ_QZFU01000012.1"/>
</dbReference>
<protein>
    <submittedName>
        <fullName evidence="2">ArsR family transcriptional regulator</fullName>
    </submittedName>
</protein>
<dbReference type="InterPro" id="IPR011991">
    <property type="entry name" value="ArsR-like_HTH"/>
</dbReference>
<dbReference type="SMART" id="SM00418">
    <property type="entry name" value="HTH_ARSR"/>
    <property type="match status" value="1"/>
</dbReference>
<dbReference type="GO" id="GO:0003700">
    <property type="term" value="F:DNA-binding transcription factor activity"/>
    <property type="evidence" value="ECO:0007669"/>
    <property type="project" value="InterPro"/>
</dbReference>
<keyword evidence="3" id="KW-1185">Reference proteome</keyword>
<reference evidence="2 3" key="1">
    <citation type="submission" date="2018-09" db="EMBL/GenBank/DDBJ databases">
        <title>YIM PH21274 draft genome.</title>
        <authorList>
            <person name="Miao C."/>
        </authorList>
    </citation>
    <scope>NUCLEOTIDE SEQUENCE [LARGE SCALE GENOMIC DNA]</scope>
    <source>
        <strain evidence="2 3">YIM PH 21724</strain>
    </source>
</reference>
<dbReference type="InterPro" id="IPR036388">
    <property type="entry name" value="WH-like_DNA-bd_sf"/>
</dbReference>
<feature type="domain" description="HTH arsR-type" evidence="1">
    <location>
        <begin position="5"/>
        <end position="101"/>
    </location>
</feature>
<comment type="caution">
    <text evidence="2">The sequence shown here is derived from an EMBL/GenBank/DDBJ whole genome shotgun (WGS) entry which is preliminary data.</text>
</comment>
<dbReference type="Pfam" id="PF12840">
    <property type="entry name" value="HTH_20"/>
    <property type="match status" value="1"/>
</dbReference>
<organism evidence="2 3">
    <name type="scientific">Nocardia panacis</name>
    <dbReference type="NCBI Taxonomy" id="2340916"/>
    <lineage>
        <taxon>Bacteria</taxon>
        <taxon>Bacillati</taxon>
        <taxon>Actinomycetota</taxon>
        <taxon>Actinomycetes</taxon>
        <taxon>Mycobacteriales</taxon>
        <taxon>Nocardiaceae</taxon>
        <taxon>Nocardia</taxon>
    </lineage>
</organism>
<evidence type="ECO:0000313" key="2">
    <source>
        <dbReference type="EMBL" id="RJO78854.1"/>
    </source>
</evidence>
<dbReference type="CDD" id="cd00090">
    <property type="entry name" value="HTH_ARSR"/>
    <property type="match status" value="1"/>
</dbReference>
<dbReference type="PROSITE" id="PS50987">
    <property type="entry name" value="HTH_ARSR_2"/>
    <property type="match status" value="1"/>
</dbReference>
<accession>A0A3A4K2I9</accession>
<dbReference type="PRINTS" id="PR00778">
    <property type="entry name" value="HTHARSR"/>
</dbReference>
<dbReference type="Gene3D" id="1.10.10.10">
    <property type="entry name" value="Winged helix-like DNA-binding domain superfamily/Winged helix DNA-binding domain"/>
    <property type="match status" value="1"/>
</dbReference>
<dbReference type="SUPFAM" id="SSF46785">
    <property type="entry name" value="Winged helix' DNA-binding domain"/>
    <property type="match status" value="1"/>
</dbReference>
<dbReference type="InterPro" id="IPR036390">
    <property type="entry name" value="WH_DNA-bd_sf"/>
</dbReference>
<dbReference type="OrthoDB" id="4471357at2"/>
<dbReference type="InterPro" id="IPR001845">
    <property type="entry name" value="HTH_ArsR_DNA-bd_dom"/>
</dbReference>
<sequence>MCYRHPAPSEFRIAEVLTALGNPIRMAVVRVLNAGGQHNCTSVLNLIGIESKSTMTHHWRVLRESGVIFKEPSGRENLVTLRRADLDARYPGLLDTVLSGALADDAMAKRVARHG</sequence>
<evidence type="ECO:0000259" key="1">
    <source>
        <dbReference type="PROSITE" id="PS50987"/>
    </source>
</evidence>
<evidence type="ECO:0000313" key="3">
    <source>
        <dbReference type="Proteomes" id="UP000266677"/>
    </source>
</evidence>
<proteinExistence type="predicted"/>
<dbReference type="AlphaFoldDB" id="A0A3A4K2I9"/>
<dbReference type="EMBL" id="QZFU01000012">
    <property type="protein sequence ID" value="RJO78854.1"/>
    <property type="molecule type" value="Genomic_DNA"/>
</dbReference>
<gene>
    <name evidence="2" type="ORF">D5S18_04880</name>
</gene>